<proteinExistence type="predicted"/>
<dbReference type="Pfam" id="PF13276">
    <property type="entry name" value="HTH_21"/>
    <property type="match status" value="1"/>
</dbReference>
<evidence type="ECO:0000313" key="3">
    <source>
        <dbReference type="Proteomes" id="UP000664161"/>
    </source>
</evidence>
<dbReference type="PANTHER" id="PTHR46889:SF5">
    <property type="entry name" value="INTEGRASE PROTEIN"/>
    <property type="match status" value="1"/>
</dbReference>
<dbReference type="Pfam" id="PF00665">
    <property type="entry name" value="rve"/>
    <property type="match status" value="1"/>
</dbReference>
<dbReference type="GO" id="GO:0003676">
    <property type="term" value="F:nucleic acid binding"/>
    <property type="evidence" value="ECO:0007669"/>
    <property type="project" value="InterPro"/>
</dbReference>
<protein>
    <submittedName>
        <fullName evidence="2">IS3 family transposase</fullName>
    </submittedName>
</protein>
<gene>
    <name evidence="2" type="ORF">J3491_08120</name>
</gene>
<accession>A0AAW4IQ46</accession>
<evidence type="ECO:0000259" key="1">
    <source>
        <dbReference type="PROSITE" id="PS50994"/>
    </source>
</evidence>
<dbReference type="PANTHER" id="PTHR46889">
    <property type="entry name" value="TRANSPOSASE INSF FOR INSERTION SEQUENCE IS3B-RELATED"/>
    <property type="match status" value="1"/>
</dbReference>
<reference evidence="2 3" key="1">
    <citation type="submission" date="2021-03" db="EMBL/GenBank/DDBJ databases">
        <authorList>
            <person name="Shang D.-D."/>
            <person name="Du Z.-J."/>
            <person name="Chen G.-J."/>
        </authorList>
    </citation>
    <scope>NUCLEOTIDE SEQUENCE [LARGE SCALE GENOMIC DNA]</scope>
    <source>
        <strain evidence="2 3">F2608</strain>
    </source>
</reference>
<dbReference type="InterPro" id="IPR048020">
    <property type="entry name" value="Transpos_IS3"/>
</dbReference>
<keyword evidence="3" id="KW-1185">Reference proteome</keyword>
<dbReference type="Gene3D" id="3.30.420.10">
    <property type="entry name" value="Ribonuclease H-like superfamily/Ribonuclease H"/>
    <property type="match status" value="1"/>
</dbReference>
<dbReference type="GO" id="GO:0015074">
    <property type="term" value="P:DNA integration"/>
    <property type="evidence" value="ECO:0007669"/>
    <property type="project" value="InterPro"/>
</dbReference>
<dbReference type="Pfam" id="PF13333">
    <property type="entry name" value="rve_2"/>
    <property type="match status" value="1"/>
</dbReference>
<dbReference type="AlphaFoldDB" id="A0AAW4IQ46"/>
<evidence type="ECO:0000313" key="2">
    <source>
        <dbReference type="EMBL" id="MBO1517296.1"/>
    </source>
</evidence>
<dbReference type="InterPro" id="IPR050900">
    <property type="entry name" value="Transposase_IS3/IS150/IS904"/>
</dbReference>
<dbReference type="NCBIfam" id="NF033516">
    <property type="entry name" value="transpos_IS3"/>
    <property type="match status" value="1"/>
</dbReference>
<dbReference type="InterPro" id="IPR025948">
    <property type="entry name" value="HTH-like_dom"/>
</dbReference>
<dbReference type="InterPro" id="IPR001584">
    <property type="entry name" value="Integrase_cat-core"/>
</dbReference>
<dbReference type="InterPro" id="IPR036397">
    <property type="entry name" value="RNaseH_sf"/>
</dbReference>
<dbReference type="PROSITE" id="PS50994">
    <property type="entry name" value="INTEGRASE"/>
    <property type="match status" value="1"/>
</dbReference>
<comment type="caution">
    <text evidence="2">The sequence shown here is derived from an EMBL/GenBank/DDBJ whole genome shotgun (WGS) entry which is preliminary data.</text>
</comment>
<sequence>MPTCGERLPKKAGCLAQTEEETSFEKARLIEELRNKYSLTALLKAAGMPKSVFYYHRAKLGDKDKHADLKQRITKLYHQHKGRYGYRRITAALKQLGSHHNHKLIAKLMRHLNLSARIRRQRYRSYKGVQGKIAKNYLKRQFHADRPNIRWLTDITEFKVGDHKLYLSPILDCYNNEIISYTLSKRPTYDLVSKMLDKALDKIDTHQNNRLMMHSDQGWHYQMRPFNKTLKQHGIKQSMSRKGNCLDNALMEGFFGTLKCETIYIEKPKSIEQLEQQIHEYMHYYNNERIQLKLKGLSPVKYRTQSLF</sequence>
<dbReference type="SUPFAM" id="SSF53098">
    <property type="entry name" value="Ribonuclease H-like"/>
    <property type="match status" value="1"/>
</dbReference>
<organism evidence="2 3">
    <name type="scientific">Psychrobacter halodurans</name>
    <dbReference type="NCBI Taxonomy" id="2818439"/>
    <lineage>
        <taxon>Bacteria</taxon>
        <taxon>Pseudomonadati</taxon>
        <taxon>Pseudomonadota</taxon>
        <taxon>Gammaproteobacteria</taxon>
        <taxon>Moraxellales</taxon>
        <taxon>Moraxellaceae</taxon>
        <taxon>Psychrobacter</taxon>
    </lineage>
</organism>
<dbReference type="InterPro" id="IPR012337">
    <property type="entry name" value="RNaseH-like_sf"/>
</dbReference>
<dbReference type="EMBL" id="JAGBKN010000015">
    <property type="protein sequence ID" value="MBO1517296.1"/>
    <property type="molecule type" value="Genomic_DNA"/>
</dbReference>
<name>A0AAW4IQ46_9GAMM</name>
<feature type="domain" description="Integrase catalytic" evidence="1">
    <location>
        <begin position="143"/>
        <end position="307"/>
    </location>
</feature>
<dbReference type="Proteomes" id="UP000664161">
    <property type="component" value="Unassembled WGS sequence"/>
</dbReference>